<dbReference type="AlphaFoldDB" id="A0AA91V9I5"/>
<keyword evidence="2" id="KW-0902">Two-component regulatory system</keyword>
<dbReference type="GO" id="GO:0005829">
    <property type="term" value="C:cytosol"/>
    <property type="evidence" value="ECO:0007669"/>
    <property type="project" value="TreeGrafter"/>
</dbReference>
<dbReference type="InterPro" id="IPR036388">
    <property type="entry name" value="WH-like_DNA-bd_sf"/>
</dbReference>
<dbReference type="RefSeq" id="WP_097897807.1">
    <property type="nucleotide sequence ID" value="NZ_NVOR01000078.1"/>
</dbReference>
<sequence length="227" mass="25894">MKILVIEDDQPLLEGVAAVLQEEGYEIDFSVTGDEGLFMAKQNIYDAIILDIMLPEINGFEIVKEVRAASIKTPILLLTAKDSVEDRVKGLDVGADDYLIKPFAVPELLARIRVLLREKGTIGEQNVSYGPIRLHMQEHDGYIDDHKLYLTTKEYELLEYFLQNKEQILIRDQIFSRIWGLDSDVGLGVVDVYVHHLRKKISTFYDQTLIHTVRGVGFIFKGKNQDV</sequence>
<evidence type="ECO:0000256" key="2">
    <source>
        <dbReference type="ARBA" id="ARBA00023012"/>
    </source>
</evidence>
<dbReference type="GO" id="GO:0032993">
    <property type="term" value="C:protein-DNA complex"/>
    <property type="evidence" value="ECO:0007669"/>
    <property type="project" value="TreeGrafter"/>
</dbReference>
<dbReference type="GO" id="GO:0000156">
    <property type="term" value="F:phosphorelay response regulator activity"/>
    <property type="evidence" value="ECO:0007669"/>
    <property type="project" value="TreeGrafter"/>
</dbReference>
<dbReference type="Pfam" id="PF00072">
    <property type="entry name" value="Response_reg"/>
    <property type="match status" value="1"/>
</dbReference>
<dbReference type="GO" id="GO:0006355">
    <property type="term" value="P:regulation of DNA-templated transcription"/>
    <property type="evidence" value="ECO:0007669"/>
    <property type="project" value="InterPro"/>
</dbReference>
<feature type="modified residue" description="4-aspartylphosphate" evidence="6">
    <location>
        <position position="51"/>
    </location>
</feature>
<keyword evidence="4 7" id="KW-0238">DNA-binding</keyword>
<gene>
    <name evidence="10" type="ORF">CON65_19100</name>
</gene>
<feature type="domain" description="Response regulatory" evidence="8">
    <location>
        <begin position="2"/>
        <end position="116"/>
    </location>
</feature>
<evidence type="ECO:0000313" key="11">
    <source>
        <dbReference type="Proteomes" id="UP000221020"/>
    </source>
</evidence>
<dbReference type="PANTHER" id="PTHR48111">
    <property type="entry name" value="REGULATOR OF RPOS"/>
    <property type="match status" value="1"/>
</dbReference>
<evidence type="ECO:0000256" key="5">
    <source>
        <dbReference type="ARBA" id="ARBA00023163"/>
    </source>
</evidence>
<feature type="domain" description="OmpR/PhoB-type" evidence="9">
    <location>
        <begin position="124"/>
        <end position="222"/>
    </location>
</feature>
<dbReference type="PANTHER" id="PTHR48111:SF22">
    <property type="entry name" value="REGULATOR OF RPOS"/>
    <property type="match status" value="1"/>
</dbReference>
<dbReference type="InterPro" id="IPR039420">
    <property type="entry name" value="WalR-like"/>
</dbReference>
<dbReference type="Gene3D" id="1.10.10.10">
    <property type="entry name" value="Winged helix-like DNA-binding domain superfamily/Winged helix DNA-binding domain"/>
    <property type="match status" value="1"/>
</dbReference>
<dbReference type="PROSITE" id="PS51755">
    <property type="entry name" value="OMPR_PHOB"/>
    <property type="match status" value="1"/>
</dbReference>
<dbReference type="InterPro" id="IPR001867">
    <property type="entry name" value="OmpR/PhoB-type_DNA-bd"/>
</dbReference>
<dbReference type="CDD" id="cd00383">
    <property type="entry name" value="trans_reg_C"/>
    <property type="match status" value="1"/>
</dbReference>
<evidence type="ECO:0000256" key="4">
    <source>
        <dbReference type="ARBA" id="ARBA00023125"/>
    </source>
</evidence>
<dbReference type="Proteomes" id="UP000221020">
    <property type="component" value="Unassembled WGS sequence"/>
</dbReference>
<accession>A0AA91V9I5</accession>
<keyword evidence="5" id="KW-0804">Transcription</keyword>
<name>A0AA91V9I5_9BACI</name>
<dbReference type="InterPro" id="IPR011006">
    <property type="entry name" value="CheY-like_superfamily"/>
</dbReference>
<dbReference type="GO" id="GO:0000976">
    <property type="term" value="F:transcription cis-regulatory region binding"/>
    <property type="evidence" value="ECO:0007669"/>
    <property type="project" value="TreeGrafter"/>
</dbReference>
<evidence type="ECO:0000259" key="9">
    <source>
        <dbReference type="PROSITE" id="PS51755"/>
    </source>
</evidence>
<dbReference type="InterPro" id="IPR001789">
    <property type="entry name" value="Sig_transdc_resp-reg_receiver"/>
</dbReference>
<feature type="DNA-binding region" description="OmpR/PhoB-type" evidence="7">
    <location>
        <begin position="124"/>
        <end position="222"/>
    </location>
</feature>
<keyword evidence="1 6" id="KW-0597">Phosphoprotein</keyword>
<evidence type="ECO:0000259" key="8">
    <source>
        <dbReference type="PROSITE" id="PS50110"/>
    </source>
</evidence>
<evidence type="ECO:0000256" key="7">
    <source>
        <dbReference type="PROSITE-ProRule" id="PRU01091"/>
    </source>
</evidence>
<dbReference type="Pfam" id="PF00486">
    <property type="entry name" value="Trans_reg_C"/>
    <property type="match status" value="1"/>
</dbReference>
<dbReference type="SUPFAM" id="SSF52172">
    <property type="entry name" value="CheY-like"/>
    <property type="match status" value="1"/>
</dbReference>
<evidence type="ECO:0000256" key="6">
    <source>
        <dbReference type="PROSITE-ProRule" id="PRU00169"/>
    </source>
</evidence>
<organism evidence="10 11">
    <name type="scientific">Bacillus pseudomycoides</name>
    <dbReference type="NCBI Taxonomy" id="64104"/>
    <lineage>
        <taxon>Bacteria</taxon>
        <taxon>Bacillati</taxon>
        <taxon>Bacillota</taxon>
        <taxon>Bacilli</taxon>
        <taxon>Bacillales</taxon>
        <taxon>Bacillaceae</taxon>
        <taxon>Bacillus</taxon>
        <taxon>Bacillus cereus group</taxon>
    </lineage>
</organism>
<dbReference type="PROSITE" id="PS50110">
    <property type="entry name" value="RESPONSE_REGULATORY"/>
    <property type="match status" value="1"/>
</dbReference>
<dbReference type="FunFam" id="3.40.50.2300:FF:000001">
    <property type="entry name" value="DNA-binding response regulator PhoB"/>
    <property type="match status" value="1"/>
</dbReference>
<dbReference type="Gene3D" id="3.40.50.2300">
    <property type="match status" value="1"/>
</dbReference>
<comment type="caution">
    <text evidence="10">The sequence shown here is derived from an EMBL/GenBank/DDBJ whole genome shotgun (WGS) entry which is preliminary data.</text>
</comment>
<dbReference type="Gene3D" id="6.10.250.690">
    <property type="match status" value="1"/>
</dbReference>
<proteinExistence type="predicted"/>
<evidence type="ECO:0000313" key="10">
    <source>
        <dbReference type="EMBL" id="PED81103.1"/>
    </source>
</evidence>
<dbReference type="SMART" id="SM00862">
    <property type="entry name" value="Trans_reg_C"/>
    <property type="match status" value="1"/>
</dbReference>
<reference evidence="10 11" key="1">
    <citation type="submission" date="2017-09" db="EMBL/GenBank/DDBJ databases">
        <title>Large-scale bioinformatics analysis of Bacillus genomes uncovers conserved roles of natural products in bacterial physiology.</title>
        <authorList>
            <consortium name="Agbiome Team Llc"/>
            <person name="Bleich R.M."/>
            <person name="Grubbs K.J."/>
            <person name="Santa Maria K.C."/>
            <person name="Allen S.E."/>
            <person name="Farag S."/>
            <person name="Shank E.A."/>
            <person name="Bowers A."/>
        </authorList>
    </citation>
    <scope>NUCLEOTIDE SEQUENCE [LARGE SCALE GENOMIC DNA]</scope>
    <source>
        <strain evidence="10 11">AFS092012</strain>
    </source>
</reference>
<protein>
    <submittedName>
        <fullName evidence="10">DNA-binding response regulator</fullName>
    </submittedName>
</protein>
<keyword evidence="3" id="KW-0805">Transcription regulation</keyword>
<evidence type="ECO:0000256" key="1">
    <source>
        <dbReference type="ARBA" id="ARBA00022553"/>
    </source>
</evidence>
<dbReference type="SMART" id="SM00448">
    <property type="entry name" value="REC"/>
    <property type="match status" value="1"/>
</dbReference>
<dbReference type="EMBL" id="NVOR01000078">
    <property type="protein sequence ID" value="PED81103.1"/>
    <property type="molecule type" value="Genomic_DNA"/>
</dbReference>
<evidence type="ECO:0000256" key="3">
    <source>
        <dbReference type="ARBA" id="ARBA00023015"/>
    </source>
</evidence>